<evidence type="ECO:0000313" key="2">
    <source>
        <dbReference type="EMBL" id="AXQ78596.1"/>
    </source>
</evidence>
<dbReference type="KEGG" id="schj:DDV21_005625"/>
<dbReference type="Proteomes" id="UP000246115">
    <property type="component" value="Chromosome"/>
</dbReference>
<evidence type="ECO:0000313" key="6">
    <source>
        <dbReference type="Proteomes" id="UP000262901"/>
    </source>
</evidence>
<dbReference type="CDD" id="cd04301">
    <property type="entry name" value="NAT_SF"/>
    <property type="match status" value="1"/>
</dbReference>
<proteinExistence type="predicted"/>
<name>A0A372KPD2_9STRE</name>
<dbReference type="AlphaFoldDB" id="A0A372KPD2"/>
<dbReference type="InterPro" id="IPR053144">
    <property type="entry name" value="Acetyltransferase_Butenolide"/>
</dbReference>
<accession>A0A372KPD2</accession>
<keyword evidence="7" id="KW-1185">Reference proteome</keyword>
<dbReference type="InterPro" id="IPR000182">
    <property type="entry name" value="GNAT_dom"/>
</dbReference>
<feature type="domain" description="N-acetyltransferase" evidence="1">
    <location>
        <begin position="5"/>
        <end position="132"/>
    </location>
</feature>
<reference evidence="3 7" key="1">
    <citation type="submission" date="2018-08" db="EMBL/GenBank/DDBJ databases">
        <title>Draft genome of Streptococcus sp .nov. Z2.</title>
        <authorList>
            <person name="Tian Z."/>
        </authorList>
    </citation>
    <scope>NUCLEOTIDE SEQUENCE [LARGE SCALE GENOMIC DNA]</scope>
    <source>
        <strain evidence="3 7">Z2</strain>
    </source>
</reference>
<dbReference type="Gene3D" id="3.40.630.30">
    <property type="match status" value="1"/>
</dbReference>
<reference evidence="4 6" key="2">
    <citation type="submission" date="2018-08" db="EMBL/GenBank/DDBJ databases">
        <title>Draft genome of Streptococcus sp. nov. Z1.</title>
        <authorList>
            <person name="Tian Z."/>
        </authorList>
    </citation>
    <scope>NUCLEOTIDE SEQUENCE [LARGE SCALE GENOMIC DNA]</scope>
    <source>
        <strain evidence="4">Z1</strain>
        <strain evidence="6">Z1(2018)</strain>
    </source>
</reference>
<dbReference type="EMBL" id="CP031733">
    <property type="protein sequence ID" value="AXQ78596.1"/>
    <property type="molecule type" value="Genomic_DNA"/>
</dbReference>
<reference evidence="5" key="3">
    <citation type="submission" date="2018-08" db="EMBL/GenBank/DDBJ databases">
        <title>Streptococcus chenjunshii sp. nov., isolated from stools sample of the Tibetan antelope in the Qinghai-Tibet plateau, China.</title>
        <authorList>
            <person name="Tian Z."/>
        </authorList>
    </citation>
    <scope>NUCLEOTIDE SEQUENCE [LARGE SCALE GENOMIC DNA]</scope>
    <source>
        <strain evidence="5">Z15</strain>
    </source>
</reference>
<gene>
    <name evidence="2" type="ORF">DDV21_005625</name>
    <name evidence="3" type="ORF">DDV22_00420</name>
    <name evidence="4" type="ORF">DDV23_00975</name>
</gene>
<evidence type="ECO:0000313" key="3">
    <source>
        <dbReference type="EMBL" id="RFU51940.1"/>
    </source>
</evidence>
<evidence type="ECO:0000313" key="5">
    <source>
        <dbReference type="Proteomes" id="UP000246115"/>
    </source>
</evidence>
<dbReference type="Pfam" id="PF13673">
    <property type="entry name" value="Acetyltransf_10"/>
    <property type="match status" value="1"/>
</dbReference>
<dbReference type="PROSITE" id="PS51186">
    <property type="entry name" value="GNAT"/>
    <property type="match status" value="1"/>
</dbReference>
<dbReference type="SUPFAM" id="SSF55729">
    <property type="entry name" value="Acyl-CoA N-acyltransferases (Nat)"/>
    <property type="match status" value="1"/>
</dbReference>
<dbReference type="RefSeq" id="WP_116877228.1">
    <property type="nucleotide sequence ID" value="NZ_CP031733.1"/>
</dbReference>
<accession>A0A346NC51</accession>
<sequence length="132" mass="14885">MIRYSNQHPVTAAELARVFKSSGIHRPYNDLERLDKMLTGANCIWTAWDDEKLVGIARALTDFSYACYLSDLAVDKAYQKEGIGRTLIAHLREEIGDEVALILLAAPAAMDYYPKLGFQKHHGAYIIPRKAF</sequence>
<dbReference type="InterPro" id="IPR016181">
    <property type="entry name" value="Acyl_CoA_acyltransferase"/>
</dbReference>
<evidence type="ECO:0000313" key="4">
    <source>
        <dbReference type="EMBL" id="RFU54132.1"/>
    </source>
</evidence>
<organism evidence="4 6">
    <name type="scientific">Streptococcus chenjunshii</name>
    <dbReference type="NCBI Taxonomy" id="2173853"/>
    <lineage>
        <taxon>Bacteria</taxon>
        <taxon>Bacillati</taxon>
        <taxon>Bacillota</taxon>
        <taxon>Bacilli</taxon>
        <taxon>Lactobacillales</taxon>
        <taxon>Streptococcaceae</taxon>
        <taxon>Streptococcus</taxon>
    </lineage>
</organism>
<reference evidence="2" key="4">
    <citation type="journal article" date="2019" name="Int. J. Syst. Evol. Microbiol.">
        <title>Streptococcus chenjunshii sp. nov. isolated from feces of Tibetan antelopes.</title>
        <authorList>
            <person name="Tian Z."/>
            <person name="Lu S."/>
            <person name="Jin D."/>
            <person name="Yang J."/>
            <person name="Pu J."/>
            <person name="Lai X.H."/>
            <person name="Bai X.N."/>
            <person name="Wu X.M."/>
            <person name="Li J."/>
            <person name="Wang S."/>
            <person name="Xu J."/>
        </authorList>
    </citation>
    <scope>NUCLEOTIDE SEQUENCE</scope>
    <source>
        <strain evidence="2">Z15</strain>
    </source>
</reference>
<evidence type="ECO:0000313" key="7">
    <source>
        <dbReference type="Proteomes" id="UP000264056"/>
    </source>
</evidence>
<dbReference type="EMBL" id="QVQZ01000001">
    <property type="protein sequence ID" value="RFU54132.1"/>
    <property type="molecule type" value="Genomic_DNA"/>
</dbReference>
<dbReference type="Proteomes" id="UP000264056">
    <property type="component" value="Unassembled WGS sequence"/>
</dbReference>
<dbReference type="EMBL" id="QVQY01000001">
    <property type="protein sequence ID" value="RFU51940.1"/>
    <property type="molecule type" value="Genomic_DNA"/>
</dbReference>
<dbReference type="PANTHER" id="PTHR43233:SF1">
    <property type="entry name" value="FAMILY N-ACETYLTRANSFERASE, PUTATIVE (AFU_ORTHOLOGUE AFUA_6G03350)-RELATED"/>
    <property type="match status" value="1"/>
</dbReference>
<dbReference type="PANTHER" id="PTHR43233">
    <property type="entry name" value="FAMILY N-ACETYLTRANSFERASE, PUTATIVE (AFU_ORTHOLOGUE AFUA_6G03350)-RELATED"/>
    <property type="match status" value="1"/>
</dbReference>
<protein>
    <submittedName>
        <fullName evidence="4">N-acetyltransferase</fullName>
    </submittedName>
</protein>
<dbReference type="Proteomes" id="UP000262901">
    <property type="component" value="Unassembled WGS sequence"/>
</dbReference>
<keyword evidence="4" id="KW-0808">Transferase</keyword>
<dbReference type="OrthoDB" id="9775804at2"/>
<evidence type="ECO:0000259" key="1">
    <source>
        <dbReference type="PROSITE" id="PS51186"/>
    </source>
</evidence>
<dbReference type="GO" id="GO:0016747">
    <property type="term" value="F:acyltransferase activity, transferring groups other than amino-acyl groups"/>
    <property type="evidence" value="ECO:0007669"/>
    <property type="project" value="InterPro"/>
</dbReference>